<accession>A0A921V0H0</accession>
<comment type="caution">
    <text evidence="2">The sequence shown here is derived from an EMBL/GenBank/DDBJ whole genome shotgun (WGS) entry which is preliminary data.</text>
</comment>
<dbReference type="EMBL" id="CM027680">
    <property type="protein sequence ID" value="KAG0548576.1"/>
    <property type="molecule type" value="Genomic_DNA"/>
</dbReference>
<dbReference type="Proteomes" id="UP000807115">
    <property type="component" value="Chromosome 1"/>
</dbReference>
<sequence>MPARSASHPRSHASHLRANHHAITAPPSQSFARLRPAHTPHPPAAKSSTTSIRGSPSCTISSRPARPLSPMAVKVPPQYPSGSDARGLVSVPPNAHRRLDLQHPSIPLCFDDAAAACPHQSLLPRSGRRH</sequence>
<proteinExistence type="predicted"/>
<protein>
    <submittedName>
        <fullName evidence="2">Uncharacterized protein</fullName>
    </submittedName>
</protein>
<name>A0A921V0H0_SORBI</name>
<evidence type="ECO:0000256" key="1">
    <source>
        <dbReference type="SAM" id="MobiDB-lite"/>
    </source>
</evidence>
<dbReference type="AlphaFoldDB" id="A0A921V0H0"/>
<feature type="compositionally biased region" description="Basic residues" evidence="1">
    <location>
        <begin position="7"/>
        <end position="20"/>
    </location>
</feature>
<evidence type="ECO:0000313" key="2">
    <source>
        <dbReference type="EMBL" id="KAG0548576.1"/>
    </source>
</evidence>
<reference evidence="2" key="1">
    <citation type="journal article" date="2019" name="BMC Genomics">
        <title>A new reference genome for Sorghum bicolor reveals high levels of sequence similarity between sweet and grain genotypes: implications for the genetics of sugar metabolism.</title>
        <authorList>
            <person name="Cooper E.A."/>
            <person name="Brenton Z.W."/>
            <person name="Flinn B.S."/>
            <person name="Jenkins J."/>
            <person name="Shu S."/>
            <person name="Flowers D."/>
            <person name="Luo F."/>
            <person name="Wang Y."/>
            <person name="Xia P."/>
            <person name="Barry K."/>
            <person name="Daum C."/>
            <person name="Lipzen A."/>
            <person name="Yoshinaga Y."/>
            <person name="Schmutz J."/>
            <person name="Saski C."/>
            <person name="Vermerris W."/>
            <person name="Kresovich S."/>
        </authorList>
    </citation>
    <scope>NUCLEOTIDE SEQUENCE</scope>
</reference>
<evidence type="ECO:0000313" key="3">
    <source>
        <dbReference type="Proteomes" id="UP000807115"/>
    </source>
</evidence>
<feature type="compositionally biased region" description="Polar residues" evidence="1">
    <location>
        <begin position="46"/>
        <end position="62"/>
    </location>
</feature>
<reference evidence="2" key="2">
    <citation type="submission" date="2020-10" db="EMBL/GenBank/DDBJ databases">
        <authorList>
            <person name="Cooper E.A."/>
            <person name="Brenton Z.W."/>
            <person name="Flinn B.S."/>
            <person name="Jenkins J."/>
            <person name="Shu S."/>
            <person name="Flowers D."/>
            <person name="Luo F."/>
            <person name="Wang Y."/>
            <person name="Xia P."/>
            <person name="Barry K."/>
            <person name="Daum C."/>
            <person name="Lipzen A."/>
            <person name="Yoshinaga Y."/>
            <person name="Schmutz J."/>
            <person name="Saski C."/>
            <person name="Vermerris W."/>
            <person name="Kresovich S."/>
        </authorList>
    </citation>
    <scope>NUCLEOTIDE SEQUENCE</scope>
</reference>
<gene>
    <name evidence="2" type="ORF">BDA96_01G178400</name>
</gene>
<feature type="region of interest" description="Disordered" evidence="1">
    <location>
        <begin position="1"/>
        <end position="91"/>
    </location>
</feature>
<organism evidence="2 3">
    <name type="scientific">Sorghum bicolor</name>
    <name type="common">Sorghum</name>
    <name type="synonym">Sorghum vulgare</name>
    <dbReference type="NCBI Taxonomy" id="4558"/>
    <lineage>
        <taxon>Eukaryota</taxon>
        <taxon>Viridiplantae</taxon>
        <taxon>Streptophyta</taxon>
        <taxon>Embryophyta</taxon>
        <taxon>Tracheophyta</taxon>
        <taxon>Spermatophyta</taxon>
        <taxon>Magnoliopsida</taxon>
        <taxon>Liliopsida</taxon>
        <taxon>Poales</taxon>
        <taxon>Poaceae</taxon>
        <taxon>PACMAD clade</taxon>
        <taxon>Panicoideae</taxon>
        <taxon>Andropogonodae</taxon>
        <taxon>Andropogoneae</taxon>
        <taxon>Sorghinae</taxon>
        <taxon>Sorghum</taxon>
    </lineage>
</organism>